<evidence type="ECO:0000313" key="2">
    <source>
        <dbReference type="Proteomes" id="UP000184782"/>
    </source>
</evidence>
<dbReference type="AlphaFoldDB" id="A0A1N6G3J8"/>
<dbReference type="RefSeq" id="WP_074229946.1">
    <property type="nucleotide sequence ID" value="NZ_FSRQ01000001.1"/>
</dbReference>
<evidence type="ECO:0000313" key="1">
    <source>
        <dbReference type="EMBL" id="SIO02115.1"/>
    </source>
</evidence>
<protein>
    <recommendedName>
        <fullName evidence="3">Addiction module component</fullName>
    </recommendedName>
</protein>
<reference evidence="2" key="1">
    <citation type="submission" date="2016-12" db="EMBL/GenBank/DDBJ databases">
        <authorList>
            <person name="Varghese N."/>
            <person name="Submissions S."/>
        </authorList>
    </citation>
    <scope>NUCLEOTIDE SEQUENCE [LARGE SCALE GENOMIC DNA]</scope>
    <source>
        <strain evidence="2">DSM 16779</strain>
    </source>
</reference>
<dbReference type="STRING" id="59733.SAMN05421769_1835"/>
<dbReference type="EMBL" id="FSRQ01000001">
    <property type="protein sequence ID" value="SIO02115.1"/>
    <property type="molecule type" value="Genomic_DNA"/>
</dbReference>
<gene>
    <name evidence="1" type="ORF">SAMN05421769_1835</name>
</gene>
<organism evidence="1 2">
    <name type="scientific">Chryseobacterium scophthalmum</name>
    <dbReference type="NCBI Taxonomy" id="59733"/>
    <lineage>
        <taxon>Bacteria</taxon>
        <taxon>Pseudomonadati</taxon>
        <taxon>Bacteroidota</taxon>
        <taxon>Flavobacteriia</taxon>
        <taxon>Flavobacteriales</taxon>
        <taxon>Weeksellaceae</taxon>
        <taxon>Chryseobacterium group</taxon>
        <taxon>Chryseobacterium</taxon>
    </lineage>
</organism>
<dbReference type="OrthoDB" id="773198at2"/>
<sequence>MNLEARKILLVQEFLRIDNEKMISTLENLLHKIKSENFDKNLKPMSLEQFNNEIDKAINDEANERIINAKDLKSKIQKWD</sequence>
<accession>A0A1N6G3J8</accession>
<dbReference type="Proteomes" id="UP000184782">
    <property type="component" value="Unassembled WGS sequence"/>
</dbReference>
<name>A0A1N6G3J8_9FLAO</name>
<evidence type="ECO:0008006" key="3">
    <source>
        <dbReference type="Google" id="ProtNLM"/>
    </source>
</evidence>
<keyword evidence="2" id="KW-1185">Reference proteome</keyword>
<proteinExistence type="predicted"/>